<sequence>MGPHVIFGFTVSEWVGIVGILSGTYGFIVKPLLNKLETLSKSIDQISENSLIEHNRLWQHYDRHDKQLWQHDQEIGILYDRSHLKRSKIQIDDEKEPRNEN</sequence>
<proteinExistence type="predicted"/>
<evidence type="ECO:0000256" key="1">
    <source>
        <dbReference type="SAM" id="Phobius"/>
    </source>
</evidence>
<dbReference type="EMBL" id="JBHTIO010000032">
    <property type="protein sequence ID" value="MFD0897306.1"/>
    <property type="molecule type" value="Genomic_DNA"/>
</dbReference>
<gene>
    <name evidence="2" type="ORF">ACFQZ7_06085</name>
</gene>
<comment type="caution">
    <text evidence="2">The sequence shown here is derived from an EMBL/GenBank/DDBJ whole genome shotgun (WGS) entry which is preliminary data.</text>
</comment>
<accession>A0ABW3EC66</accession>
<reference evidence="3" key="1">
    <citation type="journal article" date="2019" name="Int. J. Syst. Evol. Microbiol.">
        <title>The Global Catalogue of Microorganisms (GCM) 10K type strain sequencing project: providing services to taxonomists for standard genome sequencing and annotation.</title>
        <authorList>
            <consortium name="The Broad Institute Genomics Platform"/>
            <consortium name="The Broad Institute Genome Sequencing Center for Infectious Disease"/>
            <person name="Wu L."/>
            <person name="Ma J."/>
        </authorList>
    </citation>
    <scope>NUCLEOTIDE SEQUENCE [LARGE SCALE GENOMIC DNA]</scope>
    <source>
        <strain evidence="3">CCM 8925</strain>
    </source>
</reference>
<organism evidence="2 3">
    <name type="scientific">Loigolactobacillus binensis</name>
    <dbReference type="NCBI Taxonomy" id="2559922"/>
    <lineage>
        <taxon>Bacteria</taxon>
        <taxon>Bacillati</taxon>
        <taxon>Bacillota</taxon>
        <taxon>Bacilli</taxon>
        <taxon>Lactobacillales</taxon>
        <taxon>Lactobacillaceae</taxon>
        <taxon>Loigolactobacillus</taxon>
    </lineage>
</organism>
<keyword evidence="1" id="KW-0472">Membrane</keyword>
<protein>
    <submittedName>
        <fullName evidence="2">Uncharacterized protein</fullName>
    </submittedName>
</protein>
<feature type="transmembrane region" description="Helical" evidence="1">
    <location>
        <begin position="6"/>
        <end position="28"/>
    </location>
</feature>
<keyword evidence="1" id="KW-0812">Transmembrane</keyword>
<evidence type="ECO:0000313" key="3">
    <source>
        <dbReference type="Proteomes" id="UP001597104"/>
    </source>
</evidence>
<keyword evidence="1" id="KW-1133">Transmembrane helix</keyword>
<dbReference type="RefSeq" id="WP_137637175.1">
    <property type="nucleotide sequence ID" value="NZ_BJDN01000006.1"/>
</dbReference>
<keyword evidence="3" id="KW-1185">Reference proteome</keyword>
<evidence type="ECO:0000313" key="2">
    <source>
        <dbReference type="EMBL" id="MFD0897306.1"/>
    </source>
</evidence>
<name>A0ABW3EC66_9LACO</name>
<dbReference type="Proteomes" id="UP001597104">
    <property type="component" value="Unassembled WGS sequence"/>
</dbReference>